<feature type="compositionally biased region" description="Basic and acidic residues" evidence="1">
    <location>
        <begin position="35"/>
        <end position="46"/>
    </location>
</feature>
<organism evidence="2">
    <name type="scientific">Aegilops tauschii</name>
    <name type="common">Tausch's goatgrass</name>
    <name type="synonym">Aegilops squarrosa</name>
    <dbReference type="NCBI Taxonomy" id="37682"/>
    <lineage>
        <taxon>Eukaryota</taxon>
        <taxon>Viridiplantae</taxon>
        <taxon>Streptophyta</taxon>
        <taxon>Embryophyta</taxon>
        <taxon>Tracheophyta</taxon>
        <taxon>Spermatophyta</taxon>
        <taxon>Magnoliopsida</taxon>
        <taxon>Liliopsida</taxon>
        <taxon>Poales</taxon>
        <taxon>Poaceae</taxon>
        <taxon>BOP clade</taxon>
        <taxon>Pooideae</taxon>
        <taxon>Triticodae</taxon>
        <taxon>Triticeae</taxon>
        <taxon>Triticinae</taxon>
        <taxon>Aegilops</taxon>
    </lineage>
</organism>
<reference evidence="2" key="1">
    <citation type="submission" date="2015-06" db="UniProtKB">
        <authorList>
            <consortium name="EnsemblPlants"/>
        </authorList>
    </citation>
    <scope>IDENTIFICATION</scope>
</reference>
<name>M8BD04_AEGTA</name>
<protein>
    <submittedName>
        <fullName evidence="2">Uncharacterized protein</fullName>
    </submittedName>
</protein>
<sequence>MFAGGGGSHGIGDSGAKVGTRRESTRRKARWSNEWMERSEATEGAKRRNTTGWVRARDLDRERATAASRMEGRRVAHALRREEKKPTVAVPGRAGE</sequence>
<feature type="compositionally biased region" description="Basic and acidic residues" evidence="1">
    <location>
        <begin position="55"/>
        <end position="86"/>
    </location>
</feature>
<proteinExistence type="predicted"/>
<accession>M8BD04</accession>
<feature type="region of interest" description="Disordered" evidence="1">
    <location>
        <begin position="1"/>
        <end position="96"/>
    </location>
</feature>
<feature type="compositionally biased region" description="Gly residues" evidence="1">
    <location>
        <begin position="1"/>
        <end position="13"/>
    </location>
</feature>
<dbReference type="AlphaFoldDB" id="M8BD04"/>
<evidence type="ECO:0000313" key="2">
    <source>
        <dbReference type="EnsemblPlants" id="EMT04648"/>
    </source>
</evidence>
<dbReference type="EnsemblPlants" id="EMT04648">
    <property type="protein sequence ID" value="EMT04648"/>
    <property type="gene ID" value="F775_42674"/>
</dbReference>
<evidence type="ECO:0000256" key="1">
    <source>
        <dbReference type="SAM" id="MobiDB-lite"/>
    </source>
</evidence>